<keyword evidence="2" id="KW-0328">Glycosyltransferase</keyword>
<dbReference type="GO" id="GO:0016787">
    <property type="term" value="F:hydrolase activity"/>
    <property type="evidence" value="ECO:0007669"/>
    <property type="project" value="UniProtKB-KW"/>
</dbReference>
<keyword evidence="9" id="KW-1185">Reference proteome</keyword>
<evidence type="ECO:0000259" key="7">
    <source>
        <dbReference type="Pfam" id="PF00149"/>
    </source>
</evidence>
<keyword evidence="6" id="KW-0812">Transmembrane</keyword>
<dbReference type="PANTHER" id="PTHR10161:SF14">
    <property type="entry name" value="TARTRATE-RESISTANT ACID PHOSPHATASE TYPE 5"/>
    <property type="match status" value="1"/>
</dbReference>
<evidence type="ECO:0000313" key="8">
    <source>
        <dbReference type="EMBL" id="KAJ3254829.1"/>
    </source>
</evidence>
<keyword evidence="5" id="KW-0378">Hydrolase</keyword>
<accession>A0AAD5UH88</accession>
<gene>
    <name evidence="8" type="ORF">HK103_006819</name>
</gene>
<dbReference type="AlphaFoldDB" id="A0AAD5UH88"/>
<dbReference type="Pfam" id="PF05637">
    <property type="entry name" value="Glyco_transf_34"/>
    <property type="match status" value="1"/>
</dbReference>
<evidence type="ECO:0000256" key="1">
    <source>
        <dbReference type="ARBA" id="ARBA00005664"/>
    </source>
</evidence>
<sequence>MDIKAEQTDSDFVIALGDNFYNEGVASVDDPKWKVLWFDSFTGRTRDLQWYCILGNHDWYGNEDAQLEFSVLHPQWYMPDYFYTKSFEYDSFTIGFIFIDTDLLFYGYFGQLSDDFARKGWSVEKGTHLKQLEWIQVQFDLMKDYEYVVVLGHHHLVTCNDEDSGVYMQELLRIIEQNDASAYIYGHKHTLKSAKKGNTLFIQSGAGGQSEGLCTINTPGSYDVWGQGSTNGFVSVEVTGSQLYLADRMKGKTIISLYGPYLFLILIILYLYTSHKEPETVVVTKPVVEKVVEKVVQVVEIPKRITPSDIAIVTFYAPQTNKEHRVHFEDSLYTDFSQYTMSNIADYCHHNGFAFFFRNNHLVDTDKQAAYWGKMDVMKHYLDKGYEWVVWTDIDVLFFSNSSLYDNWLSKATPNQHIALVTECLGNKGVSGTVRSGFFAVRNSAQGYDFLNAWKASFATFGKNFNPEQEALENFVTIQPWKEYAMISSHDGIHTYPNCLHYDANPISVHFPAGSKGDIKNYYKDMLRNQGRPNDFEIKFPIKPDQ</sequence>
<protein>
    <recommendedName>
        <fullName evidence="7">Calcineurin-like phosphoesterase domain-containing protein</fullName>
    </recommendedName>
</protein>
<keyword evidence="4" id="KW-0732">Signal</keyword>
<proteinExistence type="inferred from homology"/>
<evidence type="ECO:0000256" key="6">
    <source>
        <dbReference type="SAM" id="Phobius"/>
    </source>
</evidence>
<keyword evidence="6" id="KW-1133">Transmembrane helix</keyword>
<organism evidence="8 9">
    <name type="scientific">Boothiomyces macroporosus</name>
    <dbReference type="NCBI Taxonomy" id="261099"/>
    <lineage>
        <taxon>Eukaryota</taxon>
        <taxon>Fungi</taxon>
        <taxon>Fungi incertae sedis</taxon>
        <taxon>Chytridiomycota</taxon>
        <taxon>Chytridiomycota incertae sedis</taxon>
        <taxon>Chytridiomycetes</taxon>
        <taxon>Rhizophydiales</taxon>
        <taxon>Terramycetaceae</taxon>
        <taxon>Boothiomyces</taxon>
    </lineage>
</organism>
<evidence type="ECO:0000256" key="4">
    <source>
        <dbReference type="ARBA" id="ARBA00022729"/>
    </source>
</evidence>
<dbReference type="Pfam" id="PF00149">
    <property type="entry name" value="Metallophos"/>
    <property type="match status" value="1"/>
</dbReference>
<name>A0AAD5UH88_9FUNG</name>
<evidence type="ECO:0000256" key="3">
    <source>
        <dbReference type="ARBA" id="ARBA00022679"/>
    </source>
</evidence>
<dbReference type="InterPro" id="IPR029044">
    <property type="entry name" value="Nucleotide-diphossugar_trans"/>
</dbReference>
<dbReference type="EMBL" id="JADGKB010000077">
    <property type="protein sequence ID" value="KAJ3254829.1"/>
    <property type="molecule type" value="Genomic_DNA"/>
</dbReference>
<evidence type="ECO:0000313" key="9">
    <source>
        <dbReference type="Proteomes" id="UP001210925"/>
    </source>
</evidence>
<dbReference type="InterPro" id="IPR004843">
    <property type="entry name" value="Calcineurin-like_PHP"/>
</dbReference>
<dbReference type="Gene3D" id="3.90.550.10">
    <property type="entry name" value="Spore Coat Polysaccharide Biosynthesis Protein SpsA, Chain A"/>
    <property type="match status" value="1"/>
</dbReference>
<feature type="transmembrane region" description="Helical" evidence="6">
    <location>
        <begin position="254"/>
        <end position="272"/>
    </location>
</feature>
<keyword evidence="3" id="KW-0808">Transferase</keyword>
<dbReference type="GO" id="GO:0016757">
    <property type="term" value="F:glycosyltransferase activity"/>
    <property type="evidence" value="ECO:0007669"/>
    <property type="project" value="UniProtKB-KW"/>
</dbReference>
<keyword evidence="6" id="KW-0472">Membrane</keyword>
<dbReference type="InterPro" id="IPR029052">
    <property type="entry name" value="Metallo-depent_PP-like"/>
</dbReference>
<comment type="caution">
    <text evidence="8">The sequence shown here is derived from an EMBL/GenBank/DDBJ whole genome shotgun (WGS) entry which is preliminary data.</text>
</comment>
<evidence type="ECO:0000256" key="5">
    <source>
        <dbReference type="ARBA" id="ARBA00022801"/>
    </source>
</evidence>
<feature type="domain" description="Calcineurin-like phosphoesterase" evidence="7">
    <location>
        <begin position="7"/>
        <end position="190"/>
    </location>
</feature>
<dbReference type="SUPFAM" id="SSF56300">
    <property type="entry name" value="Metallo-dependent phosphatases"/>
    <property type="match status" value="1"/>
</dbReference>
<comment type="similarity">
    <text evidence="1">Belongs to the glycosyltransferase 34 family.</text>
</comment>
<evidence type="ECO:0000256" key="2">
    <source>
        <dbReference type="ARBA" id="ARBA00022676"/>
    </source>
</evidence>
<dbReference type="Proteomes" id="UP001210925">
    <property type="component" value="Unassembled WGS sequence"/>
</dbReference>
<reference evidence="8" key="1">
    <citation type="submission" date="2020-05" db="EMBL/GenBank/DDBJ databases">
        <title>Phylogenomic resolution of chytrid fungi.</title>
        <authorList>
            <person name="Stajich J.E."/>
            <person name="Amses K."/>
            <person name="Simmons R."/>
            <person name="Seto K."/>
            <person name="Myers J."/>
            <person name="Bonds A."/>
            <person name="Quandt C.A."/>
            <person name="Barry K."/>
            <person name="Liu P."/>
            <person name="Grigoriev I."/>
            <person name="Longcore J.E."/>
            <person name="James T.Y."/>
        </authorList>
    </citation>
    <scope>NUCLEOTIDE SEQUENCE</scope>
    <source>
        <strain evidence="8">PLAUS21</strain>
    </source>
</reference>
<dbReference type="Gene3D" id="3.60.21.10">
    <property type="match status" value="1"/>
</dbReference>
<dbReference type="InterPro" id="IPR008630">
    <property type="entry name" value="Glyco_trans_34"/>
</dbReference>
<dbReference type="PANTHER" id="PTHR10161">
    <property type="entry name" value="TARTRATE-RESISTANT ACID PHOSPHATASE TYPE 5"/>
    <property type="match status" value="1"/>
</dbReference>
<dbReference type="InterPro" id="IPR051558">
    <property type="entry name" value="Metallophosphoesterase_PAP"/>
</dbReference>
<dbReference type="GO" id="GO:0016020">
    <property type="term" value="C:membrane"/>
    <property type="evidence" value="ECO:0007669"/>
    <property type="project" value="InterPro"/>
</dbReference>